<proteinExistence type="predicted"/>
<evidence type="ECO:0000313" key="3">
    <source>
        <dbReference type="Proteomes" id="UP000186922"/>
    </source>
</evidence>
<feature type="region of interest" description="Disordered" evidence="1">
    <location>
        <begin position="221"/>
        <end position="275"/>
    </location>
</feature>
<feature type="compositionally biased region" description="Basic and acidic residues" evidence="1">
    <location>
        <begin position="244"/>
        <end position="271"/>
    </location>
</feature>
<keyword evidence="3" id="KW-1185">Reference proteome</keyword>
<sequence length="434" mass="48739">MRRWTQRARHISALLPYLPTLISVCRNIGTTQSHSGIKLKMAEKEDHPVSELGECIDQVMPLALQTILDNSEAPIFKNILHVIATYGHEWFLNLTATGKFVQLSTGWTYVRRTNTVISEHSDMDEAVLDAIRHLSSAGKRAKLAEICNYIIAAFRLPEVLSPEVITEKIQCSANLMKVWGRVVVDKGCYRLSEEPLSGNEAKKAAVTTSLTSLSSKVDVKHEPEVQPQMTITIFPESTGKKLPVRTETRIPEKTGIDNDSKPDQRPDESHVSSKSFENAVEKINAVLHADQVSIISSTESHQSPVSPLSTPRGPDSSAAKGSMQVFKPSFGEPFLYAGGCYRLFVVYKSRIRTKVKLSVKDQVRVTFEQNKLRFCQIIIPPRKSHMAFVEVEKIEDGLEAIQKLHQRYSTRGWPNYWPDYWPGPNFWPDGLAAV</sequence>
<name>A0A1D1VGU1_RAMVA</name>
<reference evidence="2 3" key="1">
    <citation type="journal article" date="2016" name="Nat. Commun.">
        <title>Extremotolerant tardigrade genome and improved radiotolerance of human cultured cells by tardigrade-unique protein.</title>
        <authorList>
            <person name="Hashimoto T."/>
            <person name="Horikawa D.D."/>
            <person name="Saito Y."/>
            <person name="Kuwahara H."/>
            <person name="Kozuka-Hata H."/>
            <person name="Shin-I T."/>
            <person name="Minakuchi Y."/>
            <person name="Ohishi K."/>
            <person name="Motoyama A."/>
            <person name="Aizu T."/>
            <person name="Enomoto A."/>
            <person name="Kondo K."/>
            <person name="Tanaka S."/>
            <person name="Hara Y."/>
            <person name="Koshikawa S."/>
            <person name="Sagara H."/>
            <person name="Miura T."/>
            <person name="Yokobori S."/>
            <person name="Miyagawa K."/>
            <person name="Suzuki Y."/>
            <person name="Kubo T."/>
            <person name="Oyama M."/>
            <person name="Kohara Y."/>
            <person name="Fujiyama A."/>
            <person name="Arakawa K."/>
            <person name="Katayama T."/>
            <person name="Toyoda A."/>
            <person name="Kunieda T."/>
        </authorList>
    </citation>
    <scope>NUCLEOTIDE SEQUENCE [LARGE SCALE GENOMIC DNA]</scope>
    <source>
        <strain evidence="2 3">YOKOZUNA-1</strain>
    </source>
</reference>
<evidence type="ECO:0000256" key="1">
    <source>
        <dbReference type="SAM" id="MobiDB-lite"/>
    </source>
</evidence>
<evidence type="ECO:0000313" key="2">
    <source>
        <dbReference type="EMBL" id="GAV00842.1"/>
    </source>
</evidence>
<protein>
    <submittedName>
        <fullName evidence="2">Uncharacterized protein</fullName>
    </submittedName>
</protein>
<accession>A0A1D1VGU1</accession>
<dbReference type="AlphaFoldDB" id="A0A1D1VGU1"/>
<gene>
    <name evidence="2" type="primary">RvY_11635-1</name>
    <name evidence="2" type="synonym">RvY_11635.1</name>
    <name evidence="2" type="ORF">RvY_11635</name>
</gene>
<comment type="caution">
    <text evidence="2">The sequence shown here is derived from an EMBL/GenBank/DDBJ whole genome shotgun (WGS) entry which is preliminary data.</text>
</comment>
<feature type="region of interest" description="Disordered" evidence="1">
    <location>
        <begin position="297"/>
        <end position="321"/>
    </location>
</feature>
<dbReference type="EMBL" id="BDGG01000006">
    <property type="protein sequence ID" value="GAV00842.1"/>
    <property type="molecule type" value="Genomic_DNA"/>
</dbReference>
<feature type="compositionally biased region" description="Polar residues" evidence="1">
    <location>
        <begin position="297"/>
        <end position="309"/>
    </location>
</feature>
<organism evidence="2 3">
    <name type="scientific">Ramazzottius varieornatus</name>
    <name type="common">Water bear</name>
    <name type="synonym">Tardigrade</name>
    <dbReference type="NCBI Taxonomy" id="947166"/>
    <lineage>
        <taxon>Eukaryota</taxon>
        <taxon>Metazoa</taxon>
        <taxon>Ecdysozoa</taxon>
        <taxon>Tardigrada</taxon>
        <taxon>Eutardigrada</taxon>
        <taxon>Parachela</taxon>
        <taxon>Hypsibioidea</taxon>
        <taxon>Ramazzottiidae</taxon>
        <taxon>Ramazzottius</taxon>
    </lineage>
</organism>
<dbReference type="Proteomes" id="UP000186922">
    <property type="component" value="Unassembled WGS sequence"/>
</dbReference>